<dbReference type="EMBL" id="KV417785">
    <property type="protein sequence ID" value="KZP06490.1"/>
    <property type="molecule type" value="Genomic_DNA"/>
</dbReference>
<accession>A0A167WUF9</accession>
<evidence type="ECO:0000313" key="2">
    <source>
        <dbReference type="EMBL" id="KZP06490.1"/>
    </source>
</evidence>
<gene>
    <name evidence="2" type="ORF">FIBSPDRAFT_1053515</name>
</gene>
<reference evidence="2 3" key="1">
    <citation type="journal article" date="2016" name="Mol. Biol. Evol.">
        <title>Comparative Genomics of Early-Diverging Mushroom-Forming Fungi Provides Insights into the Origins of Lignocellulose Decay Capabilities.</title>
        <authorList>
            <person name="Nagy L.G."/>
            <person name="Riley R."/>
            <person name="Tritt A."/>
            <person name="Adam C."/>
            <person name="Daum C."/>
            <person name="Floudas D."/>
            <person name="Sun H."/>
            <person name="Yadav J.S."/>
            <person name="Pangilinan J."/>
            <person name="Larsson K.H."/>
            <person name="Matsuura K."/>
            <person name="Barry K."/>
            <person name="Labutti K."/>
            <person name="Kuo R."/>
            <person name="Ohm R.A."/>
            <person name="Bhattacharya S.S."/>
            <person name="Shirouzu T."/>
            <person name="Yoshinaga Y."/>
            <person name="Martin F.M."/>
            <person name="Grigoriev I.V."/>
            <person name="Hibbett D.S."/>
        </authorList>
    </citation>
    <scope>NUCLEOTIDE SEQUENCE [LARGE SCALE GENOMIC DNA]</scope>
    <source>
        <strain evidence="2 3">CBS 109695</strain>
    </source>
</reference>
<name>A0A167WUF9_9AGAM</name>
<sequence>MPRAGSPENMSLHDSAIPKPTEFVGSASATGTMPPSSPPAVTAEVADDKSSGAKVLVLGLLRMREDQSNITNLEKGTYVWLSQGSVPINTSASTGSHTRAGYNVGIWNSDHIDDQRSGGAHADGA</sequence>
<organism evidence="2 3">
    <name type="scientific">Athelia psychrophila</name>
    <dbReference type="NCBI Taxonomy" id="1759441"/>
    <lineage>
        <taxon>Eukaryota</taxon>
        <taxon>Fungi</taxon>
        <taxon>Dikarya</taxon>
        <taxon>Basidiomycota</taxon>
        <taxon>Agaricomycotina</taxon>
        <taxon>Agaricomycetes</taxon>
        <taxon>Agaricomycetidae</taxon>
        <taxon>Atheliales</taxon>
        <taxon>Atheliaceae</taxon>
        <taxon>Athelia</taxon>
    </lineage>
</organism>
<dbReference type="Proteomes" id="UP000076532">
    <property type="component" value="Unassembled WGS sequence"/>
</dbReference>
<protein>
    <submittedName>
        <fullName evidence="2">Uncharacterized protein</fullName>
    </submittedName>
</protein>
<proteinExistence type="predicted"/>
<evidence type="ECO:0000313" key="3">
    <source>
        <dbReference type="Proteomes" id="UP000076532"/>
    </source>
</evidence>
<keyword evidence="3" id="KW-1185">Reference proteome</keyword>
<feature type="region of interest" description="Disordered" evidence="1">
    <location>
        <begin position="1"/>
        <end position="50"/>
    </location>
</feature>
<dbReference type="AlphaFoldDB" id="A0A167WUF9"/>
<evidence type="ECO:0000256" key="1">
    <source>
        <dbReference type="SAM" id="MobiDB-lite"/>
    </source>
</evidence>